<evidence type="ECO:0000256" key="4">
    <source>
        <dbReference type="ARBA" id="ARBA00022692"/>
    </source>
</evidence>
<comment type="similarity">
    <text evidence="2">Belongs to the Ca(2+):cation antiporter (CaCA) (TC 2.A.19) family.</text>
</comment>
<proteinExistence type="inferred from homology"/>
<keyword evidence="3" id="KW-0813">Transport</keyword>
<gene>
    <name evidence="11" type="ORF">BO78DRAFT_405284</name>
</gene>
<dbReference type="EMBL" id="KZ826330">
    <property type="protein sequence ID" value="PYI09093.1"/>
    <property type="molecule type" value="Genomic_DNA"/>
</dbReference>
<dbReference type="FunFam" id="1.20.1420.30:FF:000027">
    <property type="entry name" value="Vacuolar calcium ion transporter"/>
    <property type="match status" value="1"/>
</dbReference>
<feature type="domain" description="Sodium/calcium exchanger membrane region" evidence="10">
    <location>
        <begin position="196"/>
        <end position="336"/>
    </location>
</feature>
<dbReference type="OrthoDB" id="1699231at2759"/>
<keyword evidence="8" id="KW-0175">Coiled coil</keyword>
<dbReference type="AlphaFoldDB" id="A0A319FL80"/>
<dbReference type="Proteomes" id="UP000248423">
    <property type="component" value="Unassembled WGS sequence"/>
</dbReference>
<name>A0A319FL80_ASPSB</name>
<keyword evidence="5 9" id="KW-1133">Transmembrane helix</keyword>
<dbReference type="InterPro" id="IPR004713">
    <property type="entry name" value="CaH_exchang"/>
</dbReference>
<feature type="coiled-coil region" evidence="8">
    <location>
        <begin position="841"/>
        <end position="868"/>
    </location>
</feature>
<comment type="subcellular location">
    <subcellularLocation>
        <location evidence="1">Endomembrane system</location>
        <topology evidence="1">Multi-pass membrane protein</topology>
    </subcellularLocation>
</comment>
<feature type="transmembrane region" description="Helical" evidence="9">
    <location>
        <begin position="190"/>
        <end position="214"/>
    </location>
</feature>
<evidence type="ECO:0000256" key="6">
    <source>
        <dbReference type="ARBA" id="ARBA00023065"/>
    </source>
</evidence>
<evidence type="ECO:0000313" key="12">
    <source>
        <dbReference type="Proteomes" id="UP000248423"/>
    </source>
</evidence>
<dbReference type="PANTHER" id="PTHR31503">
    <property type="entry name" value="VACUOLAR CALCIUM ION TRANSPORTER"/>
    <property type="match status" value="1"/>
</dbReference>
<dbReference type="GO" id="GO:0015369">
    <property type="term" value="F:calcium:proton antiporter activity"/>
    <property type="evidence" value="ECO:0007669"/>
    <property type="project" value="TreeGrafter"/>
</dbReference>
<dbReference type="FunFam" id="1.20.1420.30:FF:000026">
    <property type="entry name" value="Vacuolar calcium ion transporter"/>
    <property type="match status" value="1"/>
</dbReference>
<evidence type="ECO:0000259" key="10">
    <source>
        <dbReference type="Pfam" id="PF01699"/>
    </source>
</evidence>
<dbReference type="VEuPathDB" id="FungiDB:BO78DRAFT_405284"/>
<feature type="transmembrane region" description="Helical" evidence="9">
    <location>
        <begin position="22"/>
        <end position="44"/>
    </location>
</feature>
<dbReference type="GO" id="GO:0006874">
    <property type="term" value="P:intracellular calcium ion homeostasis"/>
    <property type="evidence" value="ECO:0007669"/>
    <property type="project" value="TreeGrafter"/>
</dbReference>
<feature type="domain" description="Sodium/calcium exchanger membrane region" evidence="10">
    <location>
        <begin position="2"/>
        <end position="159"/>
    </location>
</feature>
<keyword evidence="6" id="KW-0406">Ion transport</keyword>
<evidence type="ECO:0000256" key="1">
    <source>
        <dbReference type="ARBA" id="ARBA00004127"/>
    </source>
</evidence>
<evidence type="ECO:0000313" key="11">
    <source>
        <dbReference type="EMBL" id="PYI09093.1"/>
    </source>
</evidence>
<evidence type="ECO:0000256" key="8">
    <source>
        <dbReference type="SAM" id="Coils"/>
    </source>
</evidence>
<dbReference type="Gene3D" id="1.20.1420.30">
    <property type="entry name" value="NCX, central ion-binding region"/>
    <property type="match status" value="2"/>
</dbReference>
<evidence type="ECO:0000256" key="3">
    <source>
        <dbReference type="ARBA" id="ARBA00022448"/>
    </source>
</evidence>
<protein>
    <submittedName>
        <fullName evidence="11">Vacuolar H+/Ca2+ exchanger</fullName>
    </submittedName>
</protein>
<keyword evidence="12" id="KW-1185">Reference proteome</keyword>
<dbReference type="PANTHER" id="PTHR31503:SF14">
    <property type="entry name" value="VACUOLAR CALCIUM ION TRANSPORTER"/>
    <property type="match status" value="1"/>
</dbReference>
<keyword evidence="7 9" id="KW-0472">Membrane</keyword>
<dbReference type="STRING" id="1448318.A0A319FL80"/>
<dbReference type="Pfam" id="PF01699">
    <property type="entry name" value="Na_Ca_ex"/>
    <property type="match status" value="2"/>
</dbReference>
<keyword evidence="4 9" id="KW-0812">Transmembrane</keyword>
<sequence length="891" mass="99100">MVPSANLLGFAGGELAKKLPKVFGVLLETTLSSVVEIVLFMVLIHNDEGGNLIPVIQAAILGSILANLLLCLGLCFFCGGIGRADQSFHEAVSEVGSGLLLVAGFGLLIPSAFYSTLKSNASHTHVQMSTEELNQSTLIISRATAIILLVAFLMYLFYNLHSHHSIFDEVLEFDEHQDEDREKEMKRAKLTLIECFVAIGISLACVCMSAVFLVEEIEHIVNEKGVSDNFMGLILVPLVEKAAEHLTAIDEAWDNQINFALFHCLGPSIQTALLNAPLAVLVGWGIGKDMGLNFEIFMIVLVVLSILVVGNFLRDGKSNYLEGGLCVLVYVIIAVSTWYYPQIYCRDKQSPRPNQNNRSMDPSSTIICALKDREIPFRRDEIQSALSNGTDGPKTARWLTEHLTIDTLLSQEELILYSQPISKVNLSTSLITVFFFRYSKLENSGALQGILINTDTNATRPLLDEDLRRAIETLGTSTAAIQTQTDMLTSQYENMNRHGRSDEDMGLRQNRDIARLHQKHNDLAHALESELRSVSEQATAEAKRILSSLTTRFKEDDRLITDLERLASGIEITEQDETNAKQASERSAALAQYVAGEIQCRLDRLYLESLQVGSMETRAEPVPIEDEALVALEQELESLYPEIDILAEVSSRQQFAEPMIGELRNHHGKLRIASHKRLDYVLHVVSEMTLSTEDLIRCLQDRESFCGTVEAIAAAHRSEIGDFFSGQSNPRRESLRRASAQPIPISLSAQKHNTALRDPHSLAKVLRRVGLSLESILHAEEVDGSSKVLQEKRQQLTEGLHDHGVAADSPLMADLLPTDRAIRLLSTCLHTDSHFETSLSSLDYQKKLSDLEEDLNRMQKGLKGLDLTVLHRRDRGQDKFVERWGSEALGE</sequence>
<dbReference type="GO" id="GO:0012505">
    <property type="term" value="C:endomembrane system"/>
    <property type="evidence" value="ECO:0007669"/>
    <property type="project" value="UniProtKB-SubCell"/>
</dbReference>
<feature type="transmembrane region" description="Helical" evidence="9">
    <location>
        <begin position="320"/>
        <end position="340"/>
    </location>
</feature>
<accession>A0A319FL80</accession>
<dbReference type="InterPro" id="IPR004837">
    <property type="entry name" value="NaCa_Exmemb"/>
</dbReference>
<dbReference type="InterPro" id="IPR044880">
    <property type="entry name" value="NCX_ion-bd_dom_sf"/>
</dbReference>
<evidence type="ECO:0000256" key="9">
    <source>
        <dbReference type="SAM" id="Phobius"/>
    </source>
</evidence>
<feature type="transmembrane region" description="Helical" evidence="9">
    <location>
        <begin position="98"/>
        <end position="117"/>
    </location>
</feature>
<evidence type="ECO:0000256" key="5">
    <source>
        <dbReference type="ARBA" id="ARBA00022989"/>
    </source>
</evidence>
<feature type="transmembrane region" description="Helical" evidence="9">
    <location>
        <begin position="137"/>
        <end position="158"/>
    </location>
</feature>
<evidence type="ECO:0000256" key="7">
    <source>
        <dbReference type="ARBA" id="ARBA00023136"/>
    </source>
</evidence>
<dbReference type="GO" id="GO:0000329">
    <property type="term" value="C:fungal-type vacuole membrane"/>
    <property type="evidence" value="ECO:0007669"/>
    <property type="project" value="TreeGrafter"/>
</dbReference>
<reference evidence="11 12" key="1">
    <citation type="submission" date="2018-02" db="EMBL/GenBank/DDBJ databases">
        <title>The genomes of Aspergillus section Nigri reveals drivers in fungal speciation.</title>
        <authorList>
            <consortium name="DOE Joint Genome Institute"/>
            <person name="Vesth T.C."/>
            <person name="Nybo J."/>
            <person name="Theobald S."/>
            <person name="Brandl J."/>
            <person name="Frisvad J.C."/>
            <person name="Nielsen K.F."/>
            <person name="Lyhne E.K."/>
            <person name="Kogle M.E."/>
            <person name="Kuo A."/>
            <person name="Riley R."/>
            <person name="Clum A."/>
            <person name="Nolan M."/>
            <person name="Lipzen A."/>
            <person name="Salamov A."/>
            <person name="Henrissat B."/>
            <person name="Wiebenga A."/>
            <person name="De vries R.P."/>
            <person name="Grigoriev I.V."/>
            <person name="Mortensen U.H."/>
            <person name="Andersen M.R."/>
            <person name="Baker S.E."/>
        </authorList>
    </citation>
    <scope>NUCLEOTIDE SEQUENCE [LARGE SCALE GENOMIC DNA]</scope>
    <source>
        <strain evidence="11 12">CBS 121057</strain>
    </source>
</reference>
<feature type="transmembrane region" description="Helical" evidence="9">
    <location>
        <begin position="56"/>
        <end position="77"/>
    </location>
</feature>
<feature type="transmembrane region" description="Helical" evidence="9">
    <location>
        <begin position="294"/>
        <end position="313"/>
    </location>
</feature>
<organism evidence="11 12">
    <name type="scientific">Aspergillus sclerotiicarbonarius (strain CBS 121057 / IBT 28362)</name>
    <dbReference type="NCBI Taxonomy" id="1448318"/>
    <lineage>
        <taxon>Eukaryota</taxon>
        <taxon>Fungi</taxon>
        <taxon>Dikarya</taxon>
        <taxon>Ascomycota</taxon>
        <taxon>Pezizomycotina</taxon>
        <taxon>Eurotiomycetes</taxon>
        <taxon>Eurotiomycetidae</taxon>
        <taxon>Eurotiales</taxon>
        <taxon>Aspergillaceae</taxon>
        <taxon>Aspergillus</taxon>
        <taxon>Aspergillus subgen. Circumdati</taxon>
    </lineage>
</organism>
<evidence type="ECO:0000256" key="2">
    <source>
        <dbReference type="ARBA" id="ARBA00008170"/>
    </source>
</evidence>